<dbReference type="GO" id="GO:0005272">
    <property type="term" value="F:sodium channel activity"/>
    <property type="evidence" value="ECO:0007669"/>
    <property type="project" value="UniProtKB-KW"/>
</dbReference>
<keyword evidence="10 12" id="KW-0739">Sodium transport</keyword>
<evidence type="ECO:0000256" key="12">
    <source>
        <dbReference type="RuleBase" id="RU000679"/>
    </source>
</evidence>
<evidence type="ECO:0000256" key="8">
    <source>
        <dbReference type="ARBA" id="ARBA00023065"/>
    </source>
</evidence>
<keyword evidence="3 12" id="KW-0813">Transport</keyword>
<keyword evidence="15" id="KW-1185">Reference proteome</keyword>
<proteinExistence type="inferred from homology"/>
<gene>
    <name evidence="14" type="ORF">L798_13001</name>
</gene>
<evidence type="ECO:0000256" key="1">
    <source>
        <dbReference type="ARBA" id="ARBA00004141"/>
    </source>
</evidence>
<dbReference type="Gene3D" id="1.10.287.770">
    <property type="entry name" value="YojJ-like"/>
    <property type="match status" value="1"/>
</dbReference>
<evidence type="ECO:0000313" key="14">
    <source>
        <dbReference type="EMBL" id="KDR23824.1"/>
    </source>
</evidence>
<evidence type="ECO:0000256" key="7">
    <source>
        <dbReference type="ARBA" id="ARBA00023053"/>
    </source>
</evidence>
<dbReference type="GO" id="GO:0016020">
    <property type="term" value="C:membrane"/>
    <property type="evidence" value="ECO:0007669"/>
    <property type="project" value="UniProtKB-SubCell"/>
</dbReference>
<evidence type="ECO:0000256" key="10">
    <source>
        <dbReference type="ARBA" id="ARBA00023201"/>
    </source>
</evidence>
<keyword evidence="8 12" id="KW-0406">Ion transport</keyword>
<keyword evidence="5 12" id="KW-0812">Transmembrane</keyword>
<dbReference type="InParanoid" id="A0A067RVB4"/>
<keyword evidence="7" id="KW-0915">Sodium</keyword>
<reference evidence="14 15" key="1">
    <citation type="journal article" date="2014" name="Nat. Commun.">
        <title>Molecular traces of alternative social organization in a termite genome.</title>
        <authorList>
            <person name="Terrapon N."/>
            <person name="Li C."/>
            <person name="Robertson H.M."/>
            <person name="Ji L."/>
            <person name="Meng X."/>
            <person name="Booth W."/>
            <person name="Chen Z."/>
            <person name="Childers C.P."/>
            <person name="Glastad K.M."/>
            <person name="Gokhale K."/>
            <person name="Gowin J."/>
            <person name="Gronenberg W."/>
            <person name="Hermansen R.A."/>
            <person name="Hu H."/>
            <person name="Hunt B.G."/>
            <person name="Huylmans A.K."/>
            <person name="Khalil S.M."/>
            <person name="Mitchell R.D."/>
            <person name="Munoz-Torres M.C."/>
            <person name="Mustard J.A."/>
            <person name="Pan H."/>
            <person name="Reese J.T."/>
            <person name="Scharf M.E."/>
            <person name="Sun F."/>
            <person name="Vogel H."/>
            <person name="Xiao J."/>
            <person name="Yang W."/>
            <person name="Yang Z."/>
            <person name="Yang Z."/>
            <person name="Zhou J."/>
            <person name="Zhu J."/>
            <person name="Brent C.S."/>
            <person name="Elsik C.G."/>
            <person name="Goodisman M.A."/>
            <person name="Liberles D.A."/>
            <person name="Roe R.M."/>
            <person name="Vargo E.L."/>
            <person name="Vilcinskas A."/>
            <person name="Wang J."/>
            <person name="Bornberg-Bauer E."/>
            <person name="Korb J."/>
            <person name="Zhang G."/>
            <person name="Liebig J."/>
        </authorList>
    </citation>
    <scope>NUCLEOTIDE SEQUENCE [LARGE SCALE GENOMIC DNA]</scope>
    <source>
        <tissue evidence="14">Whole organism</tissue>
    </source>
</reference>
<dbReference type="EMBL" id="KK852443">
    <property type="protein sequence ID" value="KDR23824.1"/>
    <property type="molecule type" value="Genomic_DNA"/>
</dbReference>
<evidence type="ECO:0000256" key="9">
    <source>
        <dbReference type="ARBA" id="ARBA00023136"/>
    </source>
</evidence>
<accession>A0A067RVB4</accession>
<dbReference type="AlphaFoldDB" id="A0A067RVB4"/>
<keyword evidence="11 12" id="KW-0407">Ion channel</keyword>
<evidence type="ECO:0000256" key="4">
    <source>
        <dbReference type="ARBA" id="ARBA00022461"/>
    </source>
</evidence>
<evidence type="ECO:0000256" key="3">
    <source>
        <dbReference type="ARBA" id="ARBA00022448"/>
    </source>
</evidence>
<dbReference type="InterPro" id="IPR001873">
    <property type="entry name" value="ENaC"/>
</dbReference>
<protein>
    <submittedName>
        <fullName evidence="14">Uncharacterized protein</fullName>
    </submittedName>
</protein>
<dbReference type="Pfam" id="PF00858">
    <property type="entry name" value="ASC"/>
    <property type="match status" value="1"/>
</dbReference>
<feature type="transmembrane region" description="Helical" evidence="13">
    <location>
        <begin position="27"/>
        <end position="53"/>
    </location>
</feature>
<keyword evidence="6 13" id="KW-1133">Transmembrane helix</keyword>
<name>A0A067RVB4_ZOONE</name>
<evidence type="ECO:0000256" key="5">
    <source>
        <dbReference type="ARBA" id="ARBA00022692"/>
    </source>
</evidence>
<comment type="subcellular location">
    <subcellularLocation>
        <location evidence="1">Membrane</location>
        <topology evidence="1">Multi-pass membrane protein</topology>
    </subcellularLocation>
</comment>
<evidence type="ECO:0000313" key="15">
    <source>
        <dbReference type="Proteomes" id="UP000027135"/>
    </source>
</evidence>
<dbReference type="Proteomes" id="UP000027135">
    <property type="component" value="Unassembled WGS sequence"/>
</dbReference>
<evidence type="ECO:0000256" key="2">
    <source>
        <dbReference type="ARBA" id="ARBA00007193"/>
    </source>
</evidence>
<evidence type="ECO:0000256" key="13">
    <source>
        <dbReference type="SAM" id="Phobius"/>
    </source>
</evidence>
<organism evidence="14 15">
    <name type="scientific">Zootermopsis nevadensis</name>
    <name type="common">Dampwood termite</name>
    <dbReference type="NCBI Taxonomy" id="136037"/>
    <lineage>
        <taxon>Eukaryota</taxon>
        <taxon>Metazoa</taxon>
        <taxon>Ecdysozoa</taxon>
        <taxon>Arthropoda</taxon>
        <taxon>Hexapoda</taxon>
        <taxon>Insecta</taxon>
        <taxon>Pterygota</taxon>
        <taxon>Neoptera</taxon>
        <taxon>Polyneoptera</taxon>
        <taxon>Dictyoptera</taxon>
        <taxon>Blattodea</taxon>
        <taxon>Blattoidea</taxon>
        <taxon>Termitoidae</taxon>
        <taxon>Termopsidae</taxon>
        <taxon>Zootermopsis</taxon>
    </lineage>
</organism>
<evidence type="ECO:0000256" key="6">
    <source>
        <dbReference type="ARBA" id="ARBA00022989"/>
    </source>
</evidence>
<comment type="similarity">
    <text evidence="2 12">Belongs to the amiloride-sensitive sodium channel (TC 1.A.6) family.</text>
</comment>
<sequence>MLILICTDDLERSKDVNPYLLIEVSRILGNFGGICGLFVGFSLISIVEFVYFFTLRLFFVVRDTKEEDTRDKIESRNKITRRAHNNGNIYWREIMPRQVASRY</sequence>
<keyword evidence="9 13" id="KW-0472">Membrane</keyword>
<keyword evidence="4 12" id="KW-0894">Sodium channel</keyword>
<evidence type="ECO:0000256" key="11">
    <source>
        <dbReference type="ARBA" id="ARBA00023303"/>
    </source>
</evidence>